<comment type="catalytic activity">
    <reaction evidence="3">
        <text>[protein]-L-glutamate 5-O-methyl ester + H2O = L-glutamyl-[protein] + methanol + H(+)</text>
        <dbReference type="Rhea" id="RHEA:23236"/>
        <dbReference type="Rhea" id="RHEA-COMP:10208"/>
        <dbReference type="Rhea" id="RHEA-COMP:10311"/>
        <dbReference type="ChEBI" id="CHEBI:15377"/>
        <dbReference type="ChEBI" id="CHEBI:15378"/>
        <dbReference type="ChEBI" id="CHEBI:17790"/>
        <dbReference type="ChEBI" id="CHEBI:29973"/>
        <dbReference type="ChEBI" id="CHEBI:82795"/>
        <dbReference type="EC" id="3.1.1.61"/>
    </reaction>
</comment>
<keyword evidence="7" id="KW-1185">Reference proteome</keyword>
<dbReference type="CDD" id="cd16433">
    <property type="entry name" value="CheB"/>
    <property type="match status" value="1"/>
</dbReference>
<dbReference type="EMBL" id="JAKLTR010000018">
    <property type="protein sequence ID" value="MCG2617174.1"/>
    <property type="molecule type" value="Genomic_DNA"/>
</dbReference>
<feature type="active site" evidence="4">
    <location>
        <position position="127"/>
    </location>
</feature>
<evidence type="ECO:0000256" key="4">
    <source>
        <dbReference type="PROSITE-ProRule" id="PRU00050"/>
    </source>
</evidence>
<dbReference type="InterPro" id="IPR035909">
    <property type="entry name" value="CheB_C"/>
</dbReference>
<feature type="domain" description="CheB-type methylesterase" evidence="5">
    <location>
        <begin position="1"/>
        <end position="182"/>
    </location>
</feature>
<dbReference type="PANTHER" id="PTHR42872">
    <property type="entry name" value="PROTEIN-GLUTAMATE METHYLESTERASE/PROTEIN-GLUTAMINE GLUTAMINASE"/>
    <property type="match status" value="1"/>
</dbReference>
<name>A0ABS9KXQ9_9BACT</name>
<protein>
    <recommendedName>
        <fullName evidence="2">protein-glutamate methylesterase</fullName>
        <ecNumber evidence="2">3.1.1.61</ecNumber>
    </recommendedName>
</protein>
<dbReference type="PROSITE" id="PS50122">
    <property type="entry name" value="CHEB"/>
    <property type="match status" value="1"/>
</dbReference>
<evidence type="ECO:0000313" key="7">
    <source>
        <dbReference type="Proteomes" id="UP001165367"/>
    </source>
</evidence>
<evidence type="ECO:0000313" key="6">
    <source>
        <dbReference type="EMBL" id="MCG2617174.1"/>
    </source>
</evidence>
<evidence type="ECO:0000259" key="5">
    <source>
        <dbReference type="PROSITE" id="PS50122"/>
    </source>
</evidence>
<dbReference type="Gene3D" id="3.40.50.180">
    <property type="entry name" value="Methylesterase CheB, C-terminal domain"/>
    <property type="match status" value="1"/>
</dbReference>
<feature type="active site" evidence="4">
    <location>
        <position position="7"/>
    </location>
</feature>
<evidence type="ECO:0000256" key="3">
    <source>
        <dbReference type="ARBA" id="ARBA00048267"/>
    </source>
</evidence>
<organism evidence="6 7">
    <name type="scientific">Terrimonas ginsenosidimutans</name>
    <dbReference type="NCBI Taxonomy" id="2908004"/>
    <lineage>
        <taxon>Bacteria</taxon>
        <taxon>Pseudomonadati</taxon>
        <taxon>Bacteroidota</taxon>
        <taxon>Chitinophagia</taxon>
        <taxon>Chitinophagales</taxon>
        <taxon>Chitinophagaceae</taxon>
        <taxon>Terrimonas</taxon>
    </lineage>
</organism>
<sequence length="182" mass="20111">MIIIGGSAGSLQVVFYLLGNCPPDFDIPILIVLHRDPQGISRLAELLATKTTLTVKEIEDKEPIEKGCVYVCPPDYHTLFEDESSFSLDYSEKINFSRPSIDVTFRSGADVFGNRLVCILLSGANADGADGLNYVRSHSGISVVHSPEEAEVRYMPEQALLQGKADHVLRKDEIMQFILRLA</sequence>
<evidence type="ECO:0000256" key="2">
    <source>
        <dbReference type="ARBA" id="ARBA00039140"/>
    </source>
</evidence>
<dbReference type="Pfam" id="PF01339">
    <property type="entry name" value="CheB_methylest"/>
    <property type="match status" value="1"/>
</dbReference>
<dbReference type="EC" id="3.1.1.61" evidence="2"/>
<accession>A0ABS9KXQ9</accession>
<proteinExistence type="predicted"/>
<gene>
    <name evidence="6" type="ORF">LZZ85_22955</name>
</gene>
<dbReference type="Proteomes" id="UP001165367">
    <property type="component" value="Unassembled WGS sequence"/>
</dbReference>
<keyword evidence="1 4" id="KW-0378">Hydrolase</keyword>
<dbReference type="SUPFAM" id="SSF52738">
    <property type="entry name" value="Methylesterase CheB, C-terminal domain"/>
    <property type="match status" value="1"/>
</dbReference>
<keyword evidence="4" id="KW-0145">Chemotaxis</keyword>
<dbReference type="RefSeq" id="WP_237875711.1">
    <property type="nucleotide sequence ID" value="NZ_JAKLTR010000018.1"/>
</dbReference>
<dbReference type="InterPro" id="IPR000673">
    <property type="entry name" value="Sig_transdc_resp-reg_Me-estase"/>
</dbReference>
<feature type="active site" evidence="4">
    <location>
        <position position="34"/>
    </location>
</feature>
<comment type="caution">
    <text evidence="6">The sequence shown here is derived from an EMBL/GenBank/DDBJ whole genome shotgun (WGS) entry which is preliminary data.</text>
</comment>
<reference evidence="6" key="1">
    <citation type="submission" date="2022-01" db="EMBL/GenBank/DDBJ databases">
        <authorList>
            <person name="Jo J.-H."/>
            <person name="Im W.-T."/>
        </authorList>
    </citation>
    <scope>NUCLEOTIDE SEQUENCE</scope>
    <source>
        <strain evidence="6">NA20</strain>
    </source>
</reference>
<dbReference type="PANTHER" id="PTHR42872:SF6">
    <property type="entry name" value="PROTEIN-GLUTAMATE METHYLESTERASE_PROTEIN-GLUTAMINE GLUTAMINASE"/>
    <property type="match status" value="1"/>
</dbReference>
<evidence type="ECO:0000256" key="1">
    <source>
        <dbReference type="ARBA" id="ARBA00022801"/>
    </source>
</evidence>